<evidence type="ECO:0000313" key="2">
    <source>
        <dbReference type="EMBL" id="GMR54724.1"/>
    </source>
</evidence>
<accession>A0AAN5D1N6</accession>
<evidence type="ECO:0000256" key="1">
    <source>
        <dbReference type="SAM" id="MobiDB-lite"/>
    </source>
</evidence>
<dbReference type="AlphaFoldDB" id="A0AAN5D1N6"/>
<reference evidence="3" key="1">
    <citation type="submission" date="2022-10" db="EMBL/GenBank/DDBJ databases">
        <title>Genome assembly of Pristionchus species.</title>
        <authorList>
            <person name="Yoshida K."/>
            <person name="Sommer R.J."/>
        </authorList>
    </citation>
    <scope>NUCLEOTIDE SEQUENCE [LARGE SCALE GENOMIC DNA]</scope>
    <source>
        <strain evidence="3">RS5460</strain>
    </source>
</reference>
<keyword evidence="3" id="KW-1185">Reference proteome</keyword>
<organism evidence="2 3">
    <name type="scientific">Pristionchus mayeri</name>
    <dbReference type="NCBI Taxonomy" id="1317129"/>
    <lineage>
        <taxon>Eukaryota</taxon>
        <taxon>Metazoa</taxon>
        <taxon>Ecdysozoa</taxon>
        <taxon>Nematoda</taxon>
        <taxon>Chromadorea</taxon>
        <taxon>Rhabditida</taxon>
        <taxon>Rhabditina</taxon>
        <taxon>Diplogasteromorpha</taxon>
        <taxon>Diplogasteroidea</taxon>
        <taxon>Neodiplogasteridae</taxon>
        <taxon>Pristionchus</taxon>
    </lineage>
</organism>
<sequence length="482" mass="53947">MARVKFPLDMVKRKNCLREPRSAEHLDAPVLEYMGGEENPMGFAENPASMSLNFKNIELSKENPEEAREDSIASDALPPSIAQLLQPPILSGTTRMCYLCGKMVDHFYATPTQPEERAAFLARVNISKKYYSTSIRALRRNQATAYFCVEHLGEIKQENPDSSGEAGFELPAKVNKSKRRVKKCCLCGTRAKVIYSTPADPIERAAFLAQVIALTETERRIVEVLSQLPEERHFCAVHFHIPSNSINEMDGSSQEPLELPQLEAMNVAPAETVKIEEPDSPGEAVNEFDANGLKGVNCTLCAKYTHNYVATSSIQALREDLLGKVITSTKEEKNLIARLMHSTTRAAFCAEHIQDVKVNEEPQNLSTLRPRECYLCGDTTVHWLATPINPIGLPNFFENLILMDENKLYKIQRLINWNASASICTKHYNGPTMEVLELTRVPGTEPKERSPPAQKKKRVRYEPSEPDSETSEDEKPGPSRSG</sequence>
<dbReference type="EMBL" id="BTRK01000005">
    <property type="protein sequence ID" value="GMR54724.1"/>
    <property type="molecule type" value="Genomic_DNA"/>
</dbReference>
<gene>
    <name evidence="2" type="ORF">PMAYCL1PPCAC_24919</name>
</gene>
<comment type="caution">
    <text evidence="2">The sequence shown here is derived from an EMBL/GenBank/DDBJ whole genome shotgun (WGS) entry which is preliminary data.</text>
</comment>
<feature type="compositionally biased region" description="Basic and acidic residues" evidence="1">
    <location>
        <begin position="473"/>
        <end position="482"/>
    </location>
</feature>
<protein>
    <submittedName>
        <fullName evidence="2">Uncharacterized protein</fullName>
    </submittedName>
</protein>
<evidence type="ECO:0000313" key="3">
    <source>
        <dbReference type="Proteomes" id="UP001328107"/>
    </source>
</evidence>
<name>A0AAN5D1N6_9BILA</name>
<proteinExistence type="predicted"/>
<feature type="region of interest" description="Disordered" evidence="1">
    <location>
        <begin position="439"/>
        <end position="482"/>
    </location>
</feature>
<dbReference type="Proteomes" id="UP001328107">
    <property type="component" value="Unassembled WGS sequence"/>
</dbReference>